<feature type="chain" id="PRO_5023006048" description="DUF2846 domain-containing protein" evidence="1">
    <location>
        <begin position="29"/>
        <end position="177"/>
    </location>
</feature>
<feature type="signal peptide" evidence="1">
    <location>
        <begin position="1"/>
        <end position="28"/>
    </location>
</feature>
<dbReference type="OrthoDB" id="9150924at2"/>
<sequence length="177" mass="18907">MRRRLLSLAPAVGAAFAVVLVTAGTAQANDLVPCRWLGKPSQCVSVPLESVDADAQAKAFSPPPSDVARVYLVRQRTTDPRRVTPVDVGAAHAGDLAPMTYLVLDLPPGEHPFTGQADGPFGRRLRLDGGQTYFAELRLTQWLNTMYGAIEPMPEADGRRAVAASRLARAGHGSTHP</sequence>
<dbReference type="AlphaFoldDB" id="A0A5E4SCS1"/>
<reference evidence="2 3" key="1">
    <citation type="submission" date="2019-08" db="EMBL/GenBank/DDBJ databases">
        <authorList>
            <person name="Peeters C."/>
        </authorList>
    </citation>
    <scope>NUCLEOTIDE SEQUENCE [LARGE SCALE GENOMIC DNA]</scope>
    <source>
        <strain evidence="2 3">LMG 31114</strain>
    </source>
</reference>
<accession>A0A5E4SCS1</accession>
<keyword evidence="1" id="KW-0732">Signal</keyword>
<keyword evidence="3" id="KW-1185">Reference proteome</keyword>
<evidence type="ECO:0000313" key="2">
    <source>
        <dbReference type="EMBL" id="VVD73065.1"/>
    </source>
</evidence>
<proteinExistence type="predicted"/>
<protein>
    <recommendedName>
        <fullName evidence="4">DUF2846 domain-containing protein</fullName>
    </recommendedName>
</protein>
<dbReference type="Proteomes" id="UP000366945">
    <property type="component" value="Unassembled WGS sequence"/>
</dbReference>
<evidence type="ECO:0000313" key="3">
    <source>
        <dbReference type="Proteomes" id="UP000366945"/>
    </source>
</evidence>
<evidence type="ECO:0000256" key="1">
    <source>
        <dbReference type="SAM" id="SignalP"/>
    </source>
</evidence>
<gene>
    <name evidence="2" type="ORF">PPN31114_00709</name>
</gene>
<evidence type="ECO:0008006" key="4">
    <source>
        <dbReference type="Google" id="ProtNLM"/>
    </source>
</evidence>
<name>A0A5E4SCS1_9BURK</name>
<dbReference type="EMBL" id="CABPSK010000001">
    <property type="protein sequence ID" value="VVD73065.1"/>
    <property type="molecule type" value="Genomic_DNA"/>
</dbReference>
<dbReference type="RefSeq" id="WP_150678088.1">
    <property type="nucleotide sequence ID" value="NZ_CABPSK010000001.1"/>
</dbReference>
<dbReference type="GeneID" id="300402768"/>
<organism evidence="2 3">
    <name type="scientific">Pandoraea pneumonica</name>
    <dbReference type="NCBI Taxonomy" id="2508299"/>
    <lineage>
        <taxon>Bacteria</taxon>
        <taxon>Pseudomonadati</taxon>
        <taxon>Pseudomonadota</taxon>
        <taxon>Betaproteobacteria</taxon>
        <taxon>Burkholderiales</taxon>
        <taxon>Burkholderiaceae</taxon>
        <taxon>Pandoraea</taxon>
    </lineage>
</organism>